<keyword evidence="2" id="KW-1185">Reference proteome</keyword>
<dbReference type="UniPathway" id="UPA00148">
    <property type="reaction ID" value="UER00236"/>
</dbReference>
<proteinExistence type="predicted"/>
<name>A0A6P1MGZ0_9FIRM</name>
<evidence type="ECO:0000313" key="1">
    <source>
        <dbReference type="EMBL" id="QHI73970.1"/>
    </source>
</evidence>
<organism evidence="1 2">
    <name type="scientific">Aminipila terrae</name>
    <dbReference type="NCBI Taxonomy" id="2697030"/>
    <lineage>
        <taxon>Bacteria</taxon>
        <taxon>Bacillati</taxon>
        <taxon>Bacillota</taxon>
        <taxon>Clostridia</taxon>
        <taxon>Peptostreptococcales</taxon>
        <taxon>Anaerovoracaceae</taxon>
        <taxon>Aminipila</taxon>
    </lineage>
</organism>
<reference evidence="1 2" key="1">
    <citation type="submission" date="2020-01" db="EMBL/GenBank/DDBJ databases">
        <title>Genomic analysis of Aminipila sp. CBA3637.</title>
        <authorList>
            <person name="Kim Y.B."/>
            <person name="Roh S.W."/>
        </authorList>
    </citation>
    <scope>NUCLEOTIDE SEQUENCE [LARGE SCALE GENOMIC DNA]</scope>
    <source>
        <strain evidence="1 2">CBA3637</strain>
    </source>
</reference>
<protein>
    <recommendedName>
        <fullName evidence="3">Adenosylcobinamide-phosphate guanylyltransferase</fullName>
    </recommendedName>
</protein>
<dbReference type="EMBL" id="CP047591">
    <property type="protein sequence ID" value="QHI73970.1"/>
    <property type="molecule type" value="Genomic_DNA"/>
</dbReference>
<dbReference type="KEGG" id="amic:Ami3637_10400"/>
<dbReference type="GO" id="GO:0009236">
    <property type="term" value="P:cobalamin biosynthetic process"/>
    <property type="evidence" value="ECO:0007669"/>
    <property type="project" value="UniProtKB-UniPathway"/>
</dbReference>
<dbReference type="Proteomes" id="UP000463883">
    <property type="component" value="Chromosome"/>
</dbReference>
<dbReference type="AlphaFoldDB" id="A0A6P1MGZ0"/>
<evidence type="ECO:0008006" key="3">
    <source>
        <dbReference type="Google" id="ProtNLM"/>
    </source>
</evidence>
<evidence type="ECO:0000313" key="2">
    <source>
        <dbReference type="Proteomes" id="UP000463883"/>
    </source>
</evidence>
<dbReference type="InterPro" id="IPR027417">
    <property type="entry name" value="P-loop_NTPase"/>
</dbReference>
<gene>
    <name evidence="1" type="ORF">Ami3637_10400</name>
</gene>
<dbReference type="Gene3D" id="3.40.50.300">
    <property type="entry name" value="P-loop containing nucleotide triphosphate hydrolases"/>
    <property type="match status" value="1"/>
</dbReference>
<accession>A0A6P1MGZ0</accession>
<sequence>MDSVTALLSNEMFKQDGSVDYEASGRVARELAEFALKTGNTVFVSDYIYGEAAEYDELTEEYRRGLALIDRTLCGICERVIEVAFGNVIDYKEF</sequence>